<comment type="similarity">
    <text evidence="2">Belongs to the class-V pyridoxal-phosphate-dependent aminotransferase family. NifS/IscS subfamily.</text>
</comment>
<evidence type="ECO:0000313" key="14">
    <source>
        <dbReference type="Proteomes" id="UP000293162"/>
    </source>
</evidence>
<dbReference type="Proteomes" id="UP000293162">
    <property type="component" value="Unassembled WGS sequence"/>
</dbReference>
<dbReference type="AlphaFoldDB" id="A0A4Q5LY09"/>
<keyword evidence="9" id="KW-0411">Iron-sulfur</keyword>
<dbReference type="GO" id="GO:0051537">
    <property type="term" value="F:2 iron, 2 sulfur cluster binding"/>
    <property type="evidence" value="ECO:0007669"/>
    <property type="project" value="UniProtKB-KW"/>
</dbReference>
<dbReference type="InterPro" id="IPR015422">
    <property type="entry name" value="PyrdxlP-dep_Trfase_small"/>
</dbReference>
<evidence type="ECO:0000259" key="12">
    <source>
        <dbReference type="Pfam" id="PF00266"/>
    </source>
</evidence>
<keyword evidence="7" id="KW-0663">Pyridoxal phosphate</keyword>
<dbReference type="GO" id="GO:0046872">
    <property type="term" value="F:metal ion binding"/>
    <property type="evidence" value="ECO:0007669"/>
    <property type="project" value="UniProtKB-KW"/>
</dbReference>
<accession>A0A4Q5LY09</accession>
<dbReference type="InterPro" id="IPR000192">
    <property type="entry name" value="Aminotrans_V_dom"/>
</dbReference>
<dbReference type="Gene3D" id="3.90.1150.10">
    <property type="entry name" value="Aspartate Aminotransferase, domain 1"/>
    <property type="match status" value="1"/>
</dbReference>
<dbReference type="InterPro" id="IPR015421">
    <property type="entry name" value="PyrdxlP-dep_Trfase_major"/>
</dbReference>
<evidence type="ECO:0000256" key="7">
    <source>
        <dbReference type="ARBA" id="ARBA00022898"/>
    </source>
</evidence>
<reference evidence="13 14" key="1">
    <citation type="submission" date="2019-02" db="EMBL/GenBank/DDBJ databases">
        <title>Bacterial novel species Emticicia sp. 17J42-9 isolated from soil.</title>
        <authorList>
            <person name="Jung H.-Y."/>
        </authorList>
    </citation>
    <scope>NUCLEOTIDE SEQUENCE [LARGE SCALE GENOMIC DNA]</scope>
    <source>
        <strain evidence="13 14">17J42-9</strain>
    </source>
</reference>
<evidence type="ECO:0000256" key="11">
    <source>
        <dbReference type="RuleBase" id="RU004504"/>
    </source>
</evidence>
<dbReference type="InterPro" id="IPR020578">
    <property type="entry name" value="Aminotrans_V_PyrdxlP_BS"/>
</dbReference>
<protein>
    <recommendedName>
        <fullName evidence="3">cysteine desulfurase</fullName>
        <ecNumber evidence="3">2.8.1.7</ecNumber>
    </recommendedName>
</protein>
<evidence type="ECO:0000313" key="13">
    <source>
        <dbReference type="EMBL" id="RYU94549.1"/>
    </source>
</evidence>
<dbReference type="SUPFAM" id="SSF53383">
    <property type="entry name" value="PLP-dependent transferases"/>
    <property type="match status" value="1"/>
</dbReference>
<evidence type="ECO:0000256" key="3">
    <source>
        <dbReference type="ARBA" id="ARBA00012239"/>
    </source>
</evidence>
<keyword evidence="13" id="KW-0032">Aminotransferase</keyword>
<evidence type="ECO:0000256" key="5">
    <source>
        <dbReference type="ARBA" id="ARBA00022714"/>
    </source>
</evidence>
<dbReference type="InterPro" id="IPR016454">
    <property type="entry name" value="Cysteine_dSase"/>
</dbReference>
<dbReference type="OrthoDB" id="9804366at2"/>
<gene>
    <name evidence="13" type="ORF">EWM59_16450</name>
</gene>
<dbReference type="PANTHER" id="PTHR11601:SF34">
    <property type="entry name" value="CYSTEINE DESULFURASE"/>
    <property type="match status" value="1"/>
</dbReference>
<name>A0A4Q5LY09_9BACT</name>
<dbReference type="PIRSF" id="PIRSF005572">
    <property type="entry name" value="NifS"/>
    <property type="match status" value="1"/>
</dbReference>
<dbReference type="EMBL" id="SEWF01000024">
    <property type="protein sequence ID" value="RYU94549.1"/>
    <property type="molecule type" value="Genomic_DNA"/>
</dbReference>
<keyword evidence="8" id="KW-0408">Iron</keyword>
<keyword evidence="5" id="KW-0001">2Fe-2S</keyword>
<keyword evidence="6" id="KW-0479">Metal-binding</keyword>
<dbReference type="Pfam" id="PF00266">
    <property type="entry name" value="Aminotran_5"/>
    <property type="match status" value="1"/>
</dbReference>
<dbReference type="InterPro" id="IPR015424">
    <property type="entry name" value="PyrdxlP-dep_Trfase"/>
</dbReference>
<dbReference type="GO" id="GO:0008483">
    <property type="term" value="F:transaminase activity"/>
    <property type="evidence" value="ECO:0007669"/>
    <property type="project" value="UniProtKB-KW"/>
</dbReference>
<feature type="domain" description="Aminotransferase class V" evidence="12">
    <location>
        <begin position="5"/>
        <end position="364"/>
    </location>
</feature>
<evidence type="ECO:0000256" key="8">
    <source>
        <dbReference type="ARBA" id="ARBA00023004"/>
    </source>
</evidence>
<dbReference type="EC" id="2.8.1.7" evidence="3"/>
<proteinExistence type="inferred from homology"/>
<sequence>MKYPIYMDYNATTPLDKEVLEAMLPYMTEHFGNAASRFHAYGWKAAEAVDIARQQVADLLGASQKEIVFTSGATESVNLAIKGVYEAFSRKGNHIITVETEHKAVLDTCQHLEKLGAEITYLPVTHTGDIDLELLERSIRTTTILISVMAANNEIGVAYPLKAVAEIAHRHQVLFHTDATQAIGKLPIDVVADEIDLLSLSAHKIYGPKGAGALYIRKKLTIVAQQDGGKHERGLRSGTLNVAGIVGLGKACEICMQTLAEEATRLSGLRDSLEKGVLEAVPEATINGNRSVRLPNTTNICFGKIDGEQLLMSLNEIAVSNGSACNSASTEPSYVLKALGLDDESAYGSIRFSLGRMTTQEDVDFAVRHIAEVVGRMKSVRV</sequence>
<dbReference type="NCBIfam" id="NF002806">
    <property type="entry name" value="PRK02948.1"/>
    <property type="match status" value="1"/>
</dbReference>
<organism evidence="13 14">
    <name type="scientific">Emticicia agri</name>
    <dbReference type="NCBI Taxonomy" id="2492393"/>
    <lineage>
        <taxon>Bacteria</taxon>
        <taxon>Pseudomonadati</taxon>
        <taxon>Bacteroidota</taxon>
        <taxon>Cytophagia</taxon>
        <taxon>Cytophagales</taxon>
        <taxon>Leadbetterellaceae</taxon>
        <taxon>Emticicia</taxon>
    </lineage>
</organism>
<dbReference type="PROSITE" id="PS00595">
    <property type="entry name" value="AA_TRANSFER_CLASS_5"/>
    <property type="match status" value="1"/>
</dbReference>
<evidence type="ECO:0000256" key="4">
    <source>
        <dbReference type="ARBA" id="ARBA00022679"/>
    </source>
</evidence>
<evidence type="ECO:0000256" key="2">
    <source>
        <dbReference type="ARBA" id="ARBA00006490"/>
    </source>
</evidence>
<comment type="cofactor">
    <cofactor evidence="1 11">
        <name>pyridoxal 5'-phosphate</name>
        <dbReference type="ChEBI" id="CHEBI:597326"/>
    </cofactor>
</comment>
<dbReference type="GO" id="GO:0031071">
    <property type="term" value="F:cysteine desulfurase activity"/>
    <property type="evidence" value="ECO:0007669"/>
    <property type="project" value="UniProtKB-EC"/>
</dbReference>
<dbReference type="RefSeq" id="WP_130022323.1">
    <property type="nucleotide sequence ID" value="NZ_SEWF01000024.1"/>
</dbReference>
<keyword evidence="4 13" id="KW-0808">Transferase</keyword>
<comment type="caution">
    <text evidence="13">The sequence shown here is derived from an EMBL/GenBank/DDBJ whole genome shotgun (WGS) entry which is preliminary data.</text>
</comment>
<dbReference type="FunFam" id="3.40.640.10:FF:000003">
    <property type="entry name" value="Cysteine desulfurase IscS"/>
    <property type="match status" value="1"/>
</dbReference>
<dbReference type="Gene3D" id="3.40.640.10">
    <property type="entry name" value="Type I PLP-dependent aspartate aminotransferase-like (Major domain)"/>
    <property type="match status" value="1"/>
</dbReference>
<evidence type="ECO:0000256" key="9">
    <source>
        <dbReference type="ARBA" id="ARBA00023014"/>
    </source>
</evidence>
<dbReference type="PANTHER" id="PTHR11601">
    <property type="entry name" value="CYSTEINE DESULFURYLASE FAMILY MEMBER"/>
    <property type="match status" value="1"/>
</dbReference>
<evidence type="ECO:0000256" key="6">
    <source>
        <dbReference type="ARBA" id="ARBA00022723"/>
    </source>
</evidence>
<comment type="catalytic activity">
    <reaction evidence="10">
        <text>(sulfur carrier)-H + L-cysteine = (sulfur carrier)-SH + L-alanine</text>
        <dbReference type="Rhea" id="RHEA:43892"/>
        <dbReference type="Rhea" id="RHEA-COMP:14737"/>
        <dbReference type="Rhea" id="RHEA-COMP:14739"/>
        <dbReference type="ChEBI" id="CHEBI:29917"/>
        <dbReference type="ChEBI" id="CHEBI:35235"/>
        <dbReference type="ChEBI" id="CHEBI:57972"/>
        <dbReference type="ChEBI" id="CHEBI:64428"/>
        <dbReference type="EC" id="2.8.1.7"/>
    </reaction>
</comment>
<evidence type="ECO:0000256" key="10">
    <source>
        <dbReference type="ARBA" id="ARBA00050776"/>
    </source>
</evidence>
<keyword evidence="14" id="KW-1185">Reference proteome</keyword>
<evidence type="ECO:0000256" key="1">
    <source>
        <dbReference type="ARBA" id="ARBA00001933"/>
    </source>
</evidence>